<sequence>MEHIRRYMEGTMTAPTTPCGGLSIGSPSQRLFDSESDDNENDPHRQLGTCNGYNSHPGSKSNLLLCMQCDMESRDCSYRPRKSVNKTGRYLEEERALRCQECYAAQQISTDDRCIHCDTMTHDEQPDLICFGYQDDADDRTTEEEGIVLCSKCEEPSTTETTESPGQNGSGTQPSSSSEAGGAYPVDAVVKIHVNDKSFDGDSDDTNDDSSAPINNREFEPVDRLSPIVEHVQAVDNNDANGAINESNNPGFNAQHNALRS</sequence>
<comment type="caution">
    <text evidence="2">The sequence shown here is derived from an EMBL/GenBank/DDBJ whole genome shotgun (WGS) entry which is preliminary data.</text>
</comment>
<organism evidence="2 3">
    <name type="scientific">Cotesia congregata</name>
    <name type="common">Parasitoid wasp</name>
    <name type="synonym">Apanteles congregatus</name>
    <dbReference type="NCBI Taxonomy" id="51543"/>
    <lineage>
        <taxon>Eukaryota</taxon>
        <taxon>Metazoa</taxon>
        <taxon>Ecdysozoa</taxon>
        <taxon>Arthropoda</taxon>
        <taxon>Hexapoda</taxon>
        <taxon>Insecta</taxon>
        <taxon>Pterygota</taxon>
        <taxon>Neoptera</taxon>
        <taxon>Endopterygota</taxon>
        <taxon>Hymenoptera</taxon>
        <taxon>Apocrita</taxon>
        <taxon>Ichneumonoidea</taxon>
        <taxon>Braconidae</taxon>
        <taxon>Microgastrinae</taxon>
        <taxon>Cotesia</taxon>
    </lineage>
</organism>
<reference evidence="2" key="1">
    <citation type="submission" date="2021-04" db="EMBL/GenBank/DDBJ databases">
        <authorList>
            <person name="Chebbi M.A.C M."/>
        </authorList>
    </citation>
    <scope>NUCLEOTIDE SEQUENCE</scope>
</reference>
<feature type="region of interest" description="Disordered" evidence="1">
    <location>
        <begin position="196"/>
        <end position="261"/>
    </location>
</feature>
<dbReference type="AlphaFoldDB" id="A0A8J2HHH7"/>
<proteinExistence type="predicted"/>
<dbReference type="EMBL" id="CAJNRD030001121">
    <property type="protein sequence ID" value="CAG5095553.1"/>
    <property type="molecule type" value="Genomic_DNA"/>
</dbReference>
<feature type="compositionally biased region" description="Polar residues" evidence="1">
    <location>
        <begin position="235"/>
        <end position="261"/>
    </location>
</feature>
<protein>
    <submittedName>
        <fullName evidence="2">Uncharacterized protein</fullName>
    </submittedName>
</protein>
<evidence type="ECO:0000313" key="3">
    <source>
        <dbReference type="Proteomes" id="UP000786811"/>
    </source>
</evidence>
<dbReference type="Proteomes" id="UP000786811">
    <property type="component" value="Unassembled WGS sequence"/>
</dbReference>
<feature type="compositionally biased region" description="Low complexity" evidence="1">
    <location>
        <begin position="156"/>
        <end position="165"/>
    </location>
</feature>
<dbReference type="OrthoDB" id="421226at2759"/>
<keyword evidence="3" id="KW-1185">Reference proteome</keyword>
<gene>
    <name evidence="2" type="ORF">HICCMSTLAB_LOCUS7766</name>
</gene>
<evidence type="ECO:0000256" key="1">
    <source>
        <dbReference type="SAM" id="MobiDB-lite"/>
    </source>
</evidence>
<feature type="region of interest" description="Disordered" evidence="1">
    <location>
        <begin position="152"/>
        <end position="182"/>
    </location>
</feature>
<feature type="region of interest" description="Disordered" evidence="1">
    <location>
        <begin position="1"/>
        <end position="43"/>
    </location>
</feature>
<evidence type="ECO:0000313" key="2">
    <source>
        <dbReference type="EMBL" id="CAG5095553.1"/>
    </source>
</evidence>
<feature type="compositionally biased region" description="Polar residues" evidence="1">
    <location>
        <begin position="166"/>
        <end position="179"/>
    </location>
</feature>
<accession>A0A8J2HHH7</accession>
<name>A0A8J2HHH7_COTCN</name>